<protein>
    <recommendedName>
        <fullName evidence="6">J domain-containing protein</fullName>
    </recommendedName>
</protein>
<evidence type="ECO:0000313" key="10">
    <source>
        <dbReference type="Proteomes" id="UP000256601"/>
    </source>
</evidence>
<feature type="repeat" description="TPR" evidence="4">
    <location>
        <begin position="185"/>
        <end position="218"/>
    </location>
</feature>
<feature type="region of interest" description="Disordered" evidence="5">
    <location>
        <begin position="406"/>
        <end position="428"/>
    </location>
</feature>
<sequence>MTTALEYKEQGNVAYKAGQYSEAVHLYTQAVDEEPTNATYLNNRSMAYFQLGKYEDALMDAQRANLLAPHAEKTLLRIGKIQTSLGHCEDALNTFSSIHPPVENLDTHNAAQMYSLIQQAKNMIAGGNPSLAKHSISQAEALLGRFAKPPRAWALLKVEAMIGAGELDQASSNVVGLLREDSSDPLALTLRAQILYYNGEMAAAITHLQQALRNDPDNSKARTLLKQIKEIDRKREEGNSAFKSGQYARAKELYTETLALDPTNKLVNAKIYSNRATANVKLGDFEDALKDCDLALEADPSFVKARKTKARALGSLEKWEDAVNEFKQAMEADPSDNSLRSELRDAELQLKMSKRKDYYKILGVEKSANDTELKKAYRKKALQFHPDKNPDNDEAAEKFKDVGEAYETLSDPQKRQRYDSGVDLQDPNDMFGGGGMGGGMHGGMGGMGGIDPETLFRMFGQQGGGGGFGGGGFQQGGFQQGGFQGYPF</sequence>
<feature type="domain" description="J" evidence="6">
    <location>
        <begin position="357"/>
        <end position="422"/>
    </location>
</feature>
<dbReference type="PROSITE" id="PS50005">
    <property type="entry name" value="TPR"/>
    <property type="match status" value="6"/>
</dbReference>
<evidence type="ECO:0000313" key="8">
    <source>
        <dbReference type="EMBL" id="RDW26992.1"/>
    </source>
</evidence>
<dbReference type="Gene3D" id="1.25.40.10">
    <property type="entry name" value="Tetratricopeptide repeat domain"/>
    <property type="match status" value="1"/>
</dbReference>
<dbReference type="PANTHER" id="PTHR44200:SF1">
    <property type="entry name" value="DNAJ HOMOLOG SUBFAMILY C MEMBER 7"/>
    <property type="match status" value="1"/>
</dbReference>
<dbReference type="SUPFAM" id="SSF46565">
    <property type="entry name" value="Chaperone J-domain"/>
    <property type="match status" value="1"/>
</dbReference>
<dbReference type="CDD" id="cd06257">
    <property type="entry name" value="DnaJ"/>
    <property type="match status" value="1"/>
</dbReference>
<dbReference type="OrthoDB" id="10250354at2759"/>
<dbReference type="Proteomes" id="UP000182444">
    <property type="component" value="Chromosome 1E"/>
</dbReference>
<organism evidence="7 9">
    <name type="scientific">Yarrowia lipolytica</name>
    <name type="common">Candida lipolytica</name>
    <dbReference type="NCBI Taxonomy" id="4952"/>
    <lineage>
        <taxon>Eukaryota</taxon>
        <taxon>Fungi</taxon>
        <taxon>Dikarya</taxon>
        <taxon>Ascomycota</taxon>
        <taxon>Saccharomycotina</taxon>
        <taxon>Dipodascomycetes</taxon>
        <taxon>Dipodascales</taxon>
        <taxon>Dipodascales incertae sedis</taxon>
        <taxon>Yarrowia</taxon>
    </lineage>
</organism>
<evidence type="ECO:0000256" key="3">
    <source>
        <dbReference type="ARBA" id="ARBA00023186"/>
    </source>
</evidence>
<accession>A0A1H6PPP8</accession>
<proteinExistence type="predicted"/>
<name>A0A1H6PPP8_YARLL</name>
<dbReference type="AlphaFoldDB" id="A0A1H6PPP8"/>
<keyword evidence="1" id="KW-0677">Repeat</keyword>
<dbReference type="KEGG" id="yli:2912606"/>
<dbReference type="InterPro" id="IPR001623">
    <property type="entry name" value="DnaJ_domain"/>
</dbReference>
<evidence type="ECO:0000256" key="1">
    <source>
        <dbReference type="ARBA" id="ARBA00022737"/>
    </source>
</evidence>
<dbReference type="SUPFAM" id="SSF48452">
    <property type="entry name" value="TPR-like"/>
    <property type="match status" value="3"/>
</dbReference>
<dbReference type="EMBL" id="KZ858970">
    <property type="protein sequence ID" value="RDW26992.1"/>
    <property type="molecule type" value="Genomic_DNA"/>
</dbReference>
<feature type="repeat" description="TPR" evidence="4">
    <location>
        <begin position="303"/>
        <end position="336"/>
    </location>
</feature>
<dbReference type="EMBL" id="CP017557">
    <property type="protein sequence ID" value="AOW05958.1"/>
    <property type="molecule type" value="Genomic_DNA"/>
</dbReference>
<dbReference type="SMART" id="SM00271">
    <property type="entry name" value="DnaJ"/>
    <property type="match status" value="1"/>
</dbReference>
<dbReference type="InterPro" id="IPR052758">
    <property type="entry name" value="SRC_co-chaperone"/>
</dbReference>
<dbReference type="InterPro" id="IPR019734">
    <property type="entry name" value="TPR_rpt"/>
</dbReference>
<dbReference type="RefSeq" id="XP_504393.1">
    <property type="nucleotide sequence ID" value="XM_504393.1"/>
</dbReference>
<dbReference type="SMART" id="SM00028">
    <property type="entry name" value="TPR"/>
    <property type="match status" value="6"/>
</dbReference>
<feature type="repeat" description="TPR" evidence="4">
    <location>
        <begin position="231"/>
        <end position="264"/>
    </location>
</feature>
<evidence type="ECO:0000259" key="6">
    <source>
        <dbReference type="PROSITE" id="PS50076"/>
    </source>
</evidence>
<dbReference type="Proteomes" id="UP000256601">
    <property type="component" value="Unassembled WGS sequence"/>
</dbReference>
<dbReference type="InterPro" id="IPR018253">
    <property type="entry name" value="DnaJ_domain_CS"/>
</dbReference>
<dbReference type="GeneID" id="2912606"/>
<feature type="repeat" description="TPR" evidence="4">
    <location>
        <begin position="4"/>
        <end position="37"/>
    </location>
</feature>
<dbReference type="VEuPathDB" id="FungiDB:YALI1_E30462g"/>
<dbReference type="FunFam" id="1.10.287.110:FF:000055">
    <property type="entry name" value="DnaJ subfamily C member 7"/>
    <property type="match status" value="1"/>
</dbReference>
<dbReference type="PRINTS" id="PR00625">
    <property type="entry name" value="JDOMAIN"/>
</dbReference>
<evidence type="ECO:0000313" key="9">
    <source>
        <dbReference type="Proteomes" id="UP000182444"/>
    </source>
</evidence>
<gene>
    <name evidence="8" type="ORF">B0I71DRAFT_129848</name>
    <name evidence="7" type="ORF">YALI1_E30462g</name>
</gene>
<dbReference type="InterPro" id="IPR036869">
    <property type="entry name" value="J_dom_sf"/>
</dbReference>
<keyword evidence="3" id="KW-0143">Chaperone</keyword>
<dbReference type="Gene3D" id="1.10.287.110">
    <property type="entry name" value="DnaJ domain"/>
    <property type="match status" value="1"/>
</dbReference>
<dbReference type="PROSITE" id="PS50076">
    <property type="entry name" value="DNAJ_2"/>
    <property type="match status" value="1"/>
</dbReference>
<reference evidence="8 10" key="2">
    <citation type="submission" date="2018-07" db="EMBL/GenBank/DDBJ databases">
        <title>Draft Genome Assemblies for Five Robust Yarrowia lipolytica Strains Exhibiting High Lipid Production and Pentose Sugar Utilization and Sugar Alcohol Secretion from Undetoxified Lignocellulosic Biomass Hydrolysates.</title>
        <authorList>
            <consortium name="DOE Joint Genome Institute"/>
            <person name="Walker C."/>
            <person name="Ryu S."/>
            <person name="Na H."/>
            <person name="Zane M."/>
            <person name="LaButti K."/>
            <person name="Lipzen A."/>
            <person name="Haridas S."/>
            <person name="Barry K."/>
            <person name="Grigoriev I.V."/>
            <person name="Quarterman J."/>
            <person name="Slininger P."/>
            <person name="Dien B."/>
            <person name="Trinh C.T."/>
        </authorList>
    </citation>
    <scope>NUCLEOTIDE SEQUENCE [LARGE SCALE GENOMIC DNA]</scope>
    <source>
        <strain evidence="8 10">YB392</strain>
    </source>
</reference>
<dbReference type="FunFam" id="1.25.40.10:FF:000097">
    <property type="entry name" value="DnaJ homolog subfamily C member 7 homolog"/>
    <property type="match status" value="1"/>
</dbReference>
<feature type="repeat" description="TPR" evidence="4">
    <location>
        <begin position="269"/>
        <end position="302"/>
    </location>
</feature>
<dbReference type="OMA" id="KMCLGLD"/>
<keyword evidence="2 4" id="KW-0802">TPR repeat</keyword>
<feature type="repeat" description="TPR" evidence="4">
    <location>
        <begin position="38"/>
        <end position="71"/>
    </location>
</feature>
<reference evidence="7 9" key="1">
    <citation type="journal article" date="2016" name="PLoS ONE">
        <title>Sequence Assembly of Yarrowia lipolytica Strain W29/CLIB89 Shows Transposable Element Diversity.</title>
        <authorList>
            <person name="Magnan C."/>
            <person name="Yu J."/>
            <person name="Chang I."/>
            <person name="Jahn E."/>
            <person name="Kanomata Y."/>
            <person name="Wu J."/>
            <person name="Zeller M."/>
            <person name="Oakes M."/>
            <person name="Baldi P."/>
            <person name="Sandmeyer S."/>
        </authorList>
    </citation>
    <scope>NUCLEOTIDE SEQUENCE [LARGE SCALE GENOMIC DNA]</scope>
    <source>
        <strain evidence="7">CLIB89</strain>
        <strain evidence="9">CLIB89(W29)</strain>
    </source>
</reference>
<dbReference type="Pfam" id="PF13432">
    <property type="entry name" value="TPR_16"/>
    <property type="match status" value="3"/>
</dbReference>
<dbReference type="PANTHER" id="PTHR44200">
    <property type="entry name" value="DNAJ HOMOLOG SUBFAMILY C MEMBER 7"/>
    <property type="match status" value="1"/>
</dbReference>
<dbReference type="InterPro" id="IPR011990">
    <property type="entry name" value="TPR-like_helical_dom_sf"/>
</dbReference>
<evidence type="ECO:0000256" key="5">
    <source>
        <dbReference type="SAM" id="MobiDB-lite"/>
    </source>
</evidence>
<dbReference type="Pfam" id="PF00226">
    <property type="entry name" value="DnaJ"/>
    <property type="match status" value="1"/>
</dbReference>
<dbReference type="VEuPathDB" id="FungiDB:YALI0_E25696g"/>
<dbReference type="eggNOG" id="KOG0550">
    <property type="taxonomic scope" value="Eukaryota"/>
</dbReference>
<evidence type="ECO:0000256" key="2">
    <source>
        <dbReference type="ARBA" id="ARBA00022803"/>
    </source>
</evidence>
<dbReference type="PROSITE" id="PS00636">
    <property type="entry name" value="DNAJ_1"/>
    <property type="match status" value="1"/>
</dbReference>
<evidence type="ECO:0000313" key="7">
    <source>
        <dbReference type="EMBL" id="AOW05958.1"/>
    </source>
</evidence>
<evidence type="ECO:0000256" key="4">
    <source>
        <dbReference type="PROSITE-ProRule" id="PRU00339"/>
    </source>
</evidence>